<dbReference type="RefSeq" id="WP_194501749.1">
    <property type="nucleotide sequence ID" value="NZ_JADIVZ010000001.1"/>
</dbReference>
<reference evidence="1" key="1">
    <citation type="submission" date="2020-11" db="EMBL/GenBank/DDBJ databases">
        <title>Nocardioides sp. CBS4Y-1, whole genome shotgun sequence.</title>
        <authorList>
            <person name="Tuo L."/>
        </authorList>
    </citation>
    <scope>NUCLEOTIDE SEQUENCE</scope>
    <source>
        <strain evidence="1">CBS4Y-1</strain>
    </source>
</reference>
<evidence type="ECO:0000313" key="1">
    <source>
        <dbReference type="EMBL" id="MBF4160535.1"/>
    </source>
</evidence>
<comment type="caution">
    <text evidence="1">The sequence shown here is derived from an EMBL/GenBank/DDBJ whole genome shotgun (WGS) entry which is preliminary data.</text>
</comment>
<organism evidence="1 2">
    <name type="scientific">Nocardioides acrostichi</name>
    <dbReference type="NCBI Taxonomy" id="2784339"/>
    <lineage>
        <taxon>Bacteria</taxon>
        <taxon>Bacillati</taxon>
        <taxon>Actinomycetota</taxon>
        <taxon>Actinomycetes</taxon>
        <taxon>Propionibacteriales</taxon>
        <taxon>Nocardioidaceae</taxon>
        <taxon>Nocardioides</taxon>
    </lineage>
</organism>
<dbReference type="Proteomes" id="UP000656804">
    <property type="component" value="Unassembled WGS sequence"/>
</dbReference>
<proteinExistence type="predicted"/>
<gene>
    <name evidence="1" type="ORF">ISG29_02460</name>
</gene>
<name>A0A930Y4T2_9ACTN</name>
<evidence type="ECO:0000313" key="2">
    <source>
        <dbReference type="Proteomes" id="UP000656804"/>
    </source>
</evidence>
<protein>
    <submittedName>
        <fullName evidence="1">Uncharacterized protein</fullName>
    </submittedName>
</protein>
<dbReference type="AlphaFoldDB" id="A0A930Y4T2"/>
<accession>A0A930Y4T2</accession>
<sequence>MSSPRSTYDDLSSLQQMHADCEATHRAIGARLERAAARVGRPAPSIHFDDYPREVRKRDIRVDEAAQRIANALSLHLD</sequence>
<dbReference type="EMBL" id="JADIVZ010000001">
    <property type="protein sequence ID" value="MBF4160535.1"/>
    <property type="molecule type" value="Genomic_DNA"/>
</dbReference>
<keyword evidence="2" id="KW-1185">Reference proteome</keyword>